<feature type="domain" description="ML-like" evidence="10">
    <location>
        <begin position="24"/>
        <end position="165"/>
    </location>
</feature>
<evidence type="ECO:0000256" key="9">
    <source>
        <dbReference type="SAM" id="SignalP"/>
    </source>
</evidence>
<dbReference type="GO" id="GO:0055085">
    <property type="term" value="P:transmembrane transport"/>
    <property type="evidence" value="ECO:0007669"/>
    <property type="project" value="TreeGrafter"/>
</dbReference>
<feature type="signal peptide" evidence="9">
    <location>
        <begin position="1"/>
        <end position="22"/>
    </location>
</feature>
<dbReference type="InterPro" id="IPR032800">
    <property type="entry name" value="TRP_N"/>
</dbReference>
<feature type="transmembrane region" description="Helical" evidence="8">
    <location>
        <begin position="427"/>
        <end position="449"/>
    </location>
</feature>
<feature type="transmembrane region" description="Helical" evidence="8">
    <location>
        <begin position="515"/>
        <end position="534"/>
    </location>
</feature>
<dbReference type="EMBL" id="BCWF01000017">
    <property type="protein sequence ID" value="GAT24147.1"/>
    <property type="molecule type" value="Genomic_DNA"/>
</dbReference>
<feature type="transmembrane region" description="Helical" evidence="8">
    <location>
        <begin position="349"/>
        <end position="380"/>
    </location>
</feature>
<proteinExistence type="inferred from homology"/>
<dbReference type="PANTHER" id="PTHR31145">
    <property type="entry name" value="INTEGRAL MEMBRANE PROTEIN (AFU_ORTHOLOGUE AFUA_7G01610)"/>
    <property type="match status" value="1"/>
</dbReference>
<sequence length="724" mass="78881">MRIIPSFSTLTALGLLATRALAADTLSTNGLTTCMSDSAIQVDKLSVTYTRSTREIVFDVSGTNGVEQNVTAILTIYAYGSQLYSETFDPCSSKYYVEQLCPVAAGSFSATGTQTLPESIASEIPSIAFAIPDLDGQVKLQLLSKTDNDQLACIQSELTNGNSMQIAGVSYAAAGVAGAALAVSGLSALGAVGHPGAVSSSPSFGDVVSWFHTMATNGMLSVSYPTVYRSFSKNFAFSTGLIPWGQMQESIDNFRKSTGGNLTDNSYQYLMNATLVYSDGTNSSSKSKRGLDLVTGLANLAAREVSTSYSSNTTSSSNSTSDDSSGFEHFVSGIEAYAEQLTIPQANTFMTVLLIFAILIAAIAVGILLLKVILEVWALYGSFPDKLTNFRKDYWGLLGRTITNLILLLYGVWVIWCVYQLSSGDSWAAKLLAAVALTVFTAVLLYFGLKIMFVARKYKKAEGDASHLYDNDETWRKYSLFYDNYKKDYWWAFVPAIVYMFAKGCVIAAGDGHGLAQSAGQLIVEALMLTLLLWNRPYVAKSSQWINISVQVVRVLSIACVLIFVDELGLSQTTKTVTGIVLIAIQSGLSGILAILIATNAIILCIRENPHAKRKREANKMNRDLDDLTPLDARESLLMEHPPRKDFAEMSKFNFTGPYEPYRDQHDSKSRHSPTGSTDRLADSSYPLEDINGRSISRESRRSHDSHENPEKHHATTPGYGFAY</sequence>
<dbReference type="Pfam" id="PF14558">
    <property type="entry name" value="TRP_N"/>
    <property type="match status" value="1"/>
</dbReference>
<reference evidence="12" key="2">
    <citation type="submission" date="2016-02" db="EMBL/GenBank/DDBJ databases">
        <title>Genome sequencing of Aspergillus luchuensis NBRC 4314.</title>
        <authorList>
            <person name="Yamada O."/>
        </authorList>
    </citation>
    <scope>NUCLEOTIDE SEQUENCE [LARGE SCALE GENOMIC DNA]</scope>
    <source>
        <strain evidence="12">RIB 2604</strain>
    </source>
</reference>
<feature type="compositionally biased region" description="Basic and acidic residues" evidence="7">
    <location>
        <begin position="696"/>
        <end position="714"/>
    </location>
</feature>
<reference evidence="11 12" key="1">
    <citation type="journal article" date="2016" name="DNA Res.">
        <title>Genome sequence of Aspergillus luchuensis NBRC 4314.</title>
        <authorList>
            <person name="Yamada O."/>
            <person name="Machida M."/>
            <person name="Hosoyama A."/>
            <person name="Goto M."/>
            <person name="Takahashi T."/>
            <person name="Futagami T."/>
            <person name="Yamagata Y."/>
            <person name="Takeuchi M."/>
            <person name="Kobayashi T."/>
            <person name="Koike H."/>
            <person name="Abe K."/>
            <person name="Asai K."/>
            <person name="Arita M."/>
            <person name="Fujita N."/>
            <person name="Fukuda K."/>
            <person name="Higa K."/>
            <person name="Horikawa H."/>
            <person name="Ishikawa T."/>
            <person name="Jinno K."/>
            <person name="Kato Y."/>
            <person name="Kirimura K."/>
            <person name="Mizutani O."/>
            <person name="Nakasone K."/>
            <person name="Sano M."/>
            <person name="Shiraishi Y."/>
            <person name="Tsukahara M."/>
            <person name="Gomi K."/>
        </authorList>
    </citation>
    <scope>NUCLEOTIDE SEQUENCE [LARGE SCALE GENOMIC DNA]</scope>
    <source>
        <strain evidence="11 12">RIB 2604</strain>
    </source>
</reference>
<comment type="similarity">
    <text evidence="2">Belongs to the transient receptor potential (TRP) ion channel family.</text>
</comment>
<evidence type="ECO:0000256" key="7">
    <source>
        <dbReference type="SAM" id="MobiDB-lite"/>
    </source>
</evidence>
<feature type="region of interest" description="Disordered" evidence="7">
    <location>
        <begin position="658"/>
        <end position="724"/>
    </location>
</feature>
<organism evidence="11 12">
    <name type="scientific">Aspergillus kawachii</name>
    <name type="common">White koji mold</name>
    <name type="synonym">Aspergillus awamori var. kawachi</name>
    <dbReference type="NCBI Taxonomy" id="1069201"/>
    <lineage>
        <taxon>Eukaryota</taxon>
        <taxon>Fungi</taxon>
        <taxon>Dikarya</taxon>
        <taxon>Ascomycota</taxon>
        <taxon>Pezizomycotina</taxon>
        <taxon>Eurotiomycetes</taxon>
        <taxon>Eurotiomycetidae</taxon>
        <taxon>Eurotiales</taxon>
        <taxon>Aspergillaceae</taxon>
        <taxon>Aspergillus</taxon>
        <taxon>Aspergillus subgen. Circumdati</taxon>
    </lineage>
</organism>
<feature type="compositionally biased region" description="Basic and acidic residues" evidence="7">
    <location>
        <begin position="661"/>
        <end position="670"/>
    </location>
</feature>
<evidence type="ECO:0000256" key="2">
    <source>
        <dbReference type="ARBA" id="ARBA00010642"/>
    </source>
</evidence>
<gene>
    <name evidence="11" type="ORF">RIB2604_01712900</name>
</gene>
<feature type="transmembrane region" description="Helical" evidence="8">
    <location>
        <begin position="489"/>
        <end position="509"/>
    </location>
</feature>
<dbReference type="InterPro" id="IPR040241">
    <property type="entry name" value="TRP_Flc/Pkd2-like"/>
</dbReference>
<feature type="chain" id="PRO_5007523879" evidence="9">
    <location>
        <begin position="23"/>
        <end position="724"/>
    </location>
</feature>
<dbReference type="Pfam" id="PF06011">
    <property type="entry name" value="TRP"/>
    <property type="match status" value="1"/>
</dbReference>
<evidence type="ECO:0000259" key="10">
    <source>
        <dbReference type="SMART" id="SM01320"/>
    </source>
</evidence>
<dbReference type="Proteomes" id="UP000075230">
    <property type="component" value="Unassembled WGS sequence"/>
</dbReference>
<evidence type="ECO:0000313" key="12">
    <source>
        <dbReference type="Proteomes" id="UP000075230"/>
    </source>
</evidence>
<feature type="transmembrane region" description="Helical" evidence="8">
    <location>
        <begin position="401"/>
        <end position="421"/>
    </location>
</feature>
<dbReference type="VEuPathDB" id="FungiDB:ASPFODRAFT_129161"/>
<protein>
    <submittedName>
        <fullName evidence="11">DUF907 domain protein</fullName>
    </submittedName>
</protein>
<dbReference type="GO" id="GO:0009272">
    <property type="term" value="P:fungal-type cell wall biogenesis"/>
    <property type="evidence" value="ECO:0007669"/>
    <property type="project" value="TreeGrafter"/>
</dbReference>
<keyword evidence="6 8" id="KW-0472">Membrane</keyword>
<feature type="transmembrane region" description="Helical" evidence="8">
    <location>
        <begin position="577"/>
        <end position="606"/>
    </location>
</feature>
<accession>A0A146FE48</accession>
<keyword evidence="5 8" id="KW-1133">Transmembrane helix</keyword>
<keyword evidence="4 9" id="KW-0732">Signal</keyword>
<comment type="caution">
    <text evidence="11">The sequence shown here is derived from an EMBL/GenBank/DDBJ whole genome shotgun (WGS) entry which is preliminary data.</text>
</comment>
<evidence type="ECO:0000256" key="3">
    <source>
        <dbReference type="ARBA" id="ARBA00022692"/>
    </source>
</evidence>
<name>A0A146FE48_ASPKA</name>
<dbReference type="GO" id="GO:0016020">
    <property type="term" value="C:membrane"/>
    <property type="evidence" value="ECO:0007669"/>
    <property type="project" value="UniProtKB-SubCell"/>
</dbReference>
<evidence type="ECO:0000256" key="6">
    <source>
        <dbReference type="ARBA" id="ARBA00023136"/>
    </source>
</evidence>
<comment type="subcellular location">
    <subcellularLocation>
        <location evidence="1">Membrane</location>
        <topology evidence="1">Multi-pass membrane protein</topology>
    </subcellularLocation>
</comment>
<evidence type="ECO:0000256" key="1">
    <source>
        <dbReference type="ARBA" id="ARBA00004141"/>
    </source>
</evidence>
<dbReference type="AlphaFoldDB" id="A0A146FE48"/>
<dbReference type="PANTHER" id="PTHR31145:SF5">
    <property type="entry name" value="DUF907 DOMAIN PROTEIN (AFU_ORTHOLOGUE AFUA_2G06100)"/>
    <property type="match status" value="1"/>
</dbReference>
<dbReference type="SMART" id="SM01320">
    <property type="entry name" value="TRP_N"/>
    <property type="match status" value="1"/>
</dbReference>
<evidence type="ECO:0000256" key="8">
    <source>
        <dbReference type="SAM" id="Phobius"/>
    </source>
</evidence>
<evidence type="ECO:0000256" key="4">
    <source>
        <dbReference type="ARBA" id="ARBA00022729"/>
    </source>
</evidence>
<evidence type="ECO:0000313" key="11">
    <source>
        <dbReference type="EMBL" id="GAT24147.1"/>
    </source>
</evidence>
<feature type="transmembrane region" description="Helical" evidence="8">
    <location>
        <begin position="546"/>
        <end position="565"/>
    </location>
</feature>
<evidence type="ECO:0000256" key="5">
    <source>
        <dbReference type="ARBA" id="ARBA00022989"/>
    </source>
</evidence>
<keyword evidence="3 8" id="KW-0812">Transmembrane</keyword>
<dbReference type="InterPro" id="IPR010308">
    <property type="entry name" value="TRP_C"/>
</dbReference>